<feature type="region of interest" description="Disordered" evidence="1">
    <location>
        <begin position="1"/>
        <end position="26"/>
    </location>
</feature>
<dbReference type="Gene3D" id="1.20.1260.10">
    <property type="match status" value="1"/>
</dbReference>
<dbReference type="Pfam" id="PF05974">
    <property type="entry name" value="DUF892"/>
    <property type="match status" value="1"/>
</dbReference>
<gene>
    <name evidence="2" type="ORF">IDJ76_13485</name>
</gene>
<name>A0A926NSX0_9SPHI</name>
<dbReference type="EMBL" id="JACWMX010000005">
    <property type="protein sequence ID" value="MBD1394115.1"/>
    <property type="molecule type" value="Genomic_DNA"/>
</dbReference>
<dbReference type="InterPro" id="IPR009078">
    <property type="entry name" value="Ferritin-like_SF"/>
</dbReference>
<dbReference type="InterPro" id="IPR010287">
    <property type="entry name" value="DUF892_YciF-like"/>
</dbReference>
<dbReference type="AlphaFoldDB" id="A0A926NSX0"/>
<proteinExistence type="predicted"/>
<sequence length="193" mass="20910">MATTTKAAPKKAAPKTNAKATETTTPVEESALNELFLDELKDIYWAEKHLLKALPKMAKNATSDELKNAIQTHITETEGQITRLEDAFASIGEKAVAVKCEAMAGLLKEAEEIMSETEKGTFTRDAGIISAAQKVEHYEIASYGTLRTLAMTLGYTKAAELLQATLEEEKNCDSLLTQIAEAGINEGGKSEKE</sequence>
<organism evidence="2 3">
    <name type="scientific">Mucilaginibacter glaciei</name>
    <dbReference type="NCBI Taxonomy" id="2772109"/>
    <lineage>
        <taxon>Bacteria</taxon>
        <taxon>Pseudomonadati</taxon>
        <taxon>Bacteroidota</taxon>
        <taxon>Sphingobacteriia</taxon>
        <taxon>Sphingobacteriales</taxon>
        <taxon>Sphingobacteriaceae</taxon>
        <taxon>Mucilaginibacter</taxon>
    </lineage>
</organism>
<dbReference type="RefSeq" id="WP_191163858.1">
    <property type="nucleotide sequence ID" value="NZ_JACWMX010000005.1"/>
</dbReference>
<dbReference type="CDD" id="cd07909">
    <property type="entry name" value="YciF"/>
    <property type="match status" value="1"/>
</dbReference>
<evidence type="ECO:0000313" key="3">
    <source>
        <dbReference type="Proteomes" id="UP000619078"/>
    </source>
</evidence>
<protein>
    <submittedName>
        <fullName evidence="2">Ferritin-like domain-containing protein</fullName>
    </submittedName>
</protein>
<accession>A0A926NSX0</accession>
<dbReference type="PANTHER" id="PTHR30565:SF9">
    <property type="entry name" value="PROTEIN YCIF"/>
    <property type="match status" value="1"/>
</dbReference>
<reference evidence="2" key="1">
    <citation type="submission" date="2020-09" db="EMBL/GenBank/DDBJ databases">
        <title>Novel species of Mucilaginibacter isolated from a glacier on the Tibetan Plateau.</title>
        <authorList>
            <person name="Liu Q."/>
            <person name="Xin Y.-H."/>
        </authorList>
    </citation>
    <scope>NUCLEOTIDE SEQUENCE</scope>
    <source>
        <strain evidence="2">ZB1P21</strain>
    </source>
</reference>
<feature type="compositionally biased region" description="Low complexity" evidence="1">
    <location>
        <begin position="14"/>
        <end position="26"/>
    </location>
</feature>
<evidence type="ECO:0000313" key="2">
    <source>
        <dbReference type="EMBL" id="MBD1394115.1"/>
    </source>
</evidence>
<dbReference type="SUPFAM" id="SSF47240">
    <property type="entry name" value="Ferritin-like"/>
    <property type="match status" value="1"/>
</dbReference>
<dbReference type="Proteomes" id="UP000619078">
    <property type="component" value="Unassembled WGS sequence"/>
</dbReference>
<keyword evidence="3" id="KW-1185">Reference proteome</keyword>
<comment type="caution">
    <text evidence="2">The sequence shown here is derived from an EMBL/GenBank/DDBJ whole genome shotgun (WGS) entry which is preliminary data.</text>
</comment>
<dbReference type="InterPro" id="IPR012347">
    <property type="entry name" value="Ferritin-like"/>
</dbReference>
<evidence type="ECO:0000256" key="1">
    <source>
        <dbReference type="SAM" id="MobiDB-lite"/>
    </source>
</evidence>
<dbReference type="PANTHER" id="PTHR30565">
    <property type="entry name" value="PROTEIN YCIF"/>
    <property type="match status" value="1"/>
</dbReference>
<dbReference type="InterPro" id="IPR047114">
    <property type="entry name" value="YciF"/>
</dbReference>